<keyword evidence="4" id="KW-1185">Reference proteome</keyword>
<feature type="compositionally biased region" description="Low complexity" evidence="1">
    <location>
        <begin position="300"/>
        <end position="313"/>
    </location>
</feature>
<dbReference type="Proteomes" id="UP001175261">
    <property type="component" value="Unassembled WGS sequence"/>
</dbReference>
<feature type="transmembrane region" description="Helical" evidence="2">
    <location>
        <begin position="229"/>
        <end position="253"/>
    </location>
</feature>
<dbReference type="AlphaFoldDB" id="A0AA39GH32"/>
<feature type="compositionally biased region" description="Polar residues" evidence="1">
    <location>
        <begin position="1"/>
        <end position="14"/>
    </location>
</feature>
<evidence type="ECO:0000313" key="4">
    <source>
        <dbReference type="Proteomes" id="UP001175261"/>
    </source>
</evidence>
<feature type="region of interest" description="Disordered" evidence="1">
    <location>
        <begin position="1"/>
        <end position="92"/>
    </location>
</feature>
<proteinExistence type="predicted"/>
<organism evidence="3 4">
    <name type="scientific">Sarocladium strictum</name>
    <name type="common">Black bundle disease fungus</name>
    <name type="synonym">Acremonium strictum</name>
    <dbReference type="NCBI Taxonomy" id="5046"/>
    <lineage>
        <taxon>Eukaryota</taxon>
        <taxon>Fungi</taxon>
        <taxon>Dikarya</taxon>
        <taxon>Ascomycota</taxon>
        <taxon>Pezizomycotina</taxon>
        <taxon>Sordariomycetes</taxon>
        <taxon>Hypocreomycetidae</taxon>
        <taxon>Hypocreales</taxon>
        <taxon>Sarocladiaceae</taxon>
        <taxon>Sarocladium</taxon>
    </lineage>
</organism>
<evidence type="ECO:0000256" key="2">
    <source>
        <dbReference type="SAM" id="Phobius"/>
    </source>
</evidence>
<accession>A0AA39GH32</accession>
<evidence type="ECO:0000256" key="1">
    <source>
        <dbReference type="SAM" id="MobiDB-lite"/>
    </source>
</evidence>
<feature type="compositionally biased region" description="Pro residues" evidence="1">
    <location>
        <begin position="73"/>
        <end position="89"/>
    </location>
</feature>
<protein>
    <submittedName>
        <fullName evidence="3">Uncharacterized protein</fullName>
    </submittedName>
</protein>
<name>A0AA39GH32_SARSR</name>
<sequence length="335" mass="36475">MASSAAPNEQPAVSPQTIPQQITPAPASPAPVQEKQPHSYYGPQPAHQPPPVNYFNQYPQSYGQPLQSYAPPGGIPPPPPGWQPAPQQPLRPEETTKWRNAHIILHVLSFIFALVDICLTLSLLKWGVGSDAFNGDLILLITRWVRTAHRGITPGAHVGVCLIIWLSCIVAGGLLSAVAPWITQADEGRFSSSSCYNPETGYYEACPKDDVDDDNNKPDAQDLATRRGIFYAIIAALYILWALHFTIFVRGCIETQRRNAARRPVVYVPYWAGPAAQGWQPLPQQGPPPAGQSIPMQTRSPASEASPAPVSEVTSPAPSHQVQEYYTPDTQGVAR</sequence>
<keyword evidence="2" id="KW-0472">Membrane</keyword>
<keyword evidence="2" id="KW-1133">Transmembrane helix</keyword>
<feature type="transmembrane region" description="Helical" evidence="2">
    <location>
        <begin position="156"/>
        <end position="182"/>
    </location>
</feature>
<feature type="compositionally biased region" description="Polar residues" evidence="1">
    <location>
        <begin position="314"/>
        <end position="335"/>
    </location>
</feature>
<feature type="transmembrane region" description="Helical" evidence="2">
    <location>
        <begin position="103"/>
        <end position="124"/>
    </location>
</feature>
<feature type="region of interest" description="Disordered" evidence="1">
    <location>
        <begin position="278"/>
        <end position="335"/>
    </location>
</feature>
<comment type="caution">
    <text evidence="3">The sequence shown here is derived from an EMBL/GenBank/DDBJ whole genome shotgun (WGS) entry which is preliminary data.</text>
</comment>
<evidence type="ECO:0000313" key="3">
    <source>
        <dbReference type="EMBL" id="KAK0387051.1"/>
    </source>
</evidence>
<feature type="compositionally biased region" description="Low complexity" evidence="1">
    <location>
        <begin position="15"/>
        <end position="25"/>
    </location>
</feature>
<feature type="compositionally biased region" description="Polar residues" evidence="1">
    <location>
        <begin position="54"/>
        <end position="67"/>
    </location>
</feature>
<keyword evidence="2" id="KW-0812">Transmembrane</keyword>
<reference evidence="3" key="1">
    <citation type="submission" date="2022-10" db="EMBL/GenBank/DDBJ databases">
        <title>Determination and structural analysis of whole genome sequence of Sarocladium strictum F4-1.</title>
        <authorList>
            <person name="Hu L."/>
            <person name="Jiang Y."/>
        </authorList>
    </citation>
    <scope>NUCLEOTIDE SEQUENCE</scope>
    <source>
        <strain evidence="3">F4-1</strain>
    </source>
</reference>
<dbReference type="EMBL" id="JAPDFR010000004">
    <property type="protein sequence ID" value="KAK0387051.1"/>
    <property type="molecule type" value="Genomic_DNA"/>
</dbReference>
<gene>
    <name evidence="3" type="ORF">NLU13_5364</name>
</gene>